<feature type="compositionally biased region" description="Acidic residues" evidence="1">
    <location>
        <begin position="639"/>
        <end position="650"/>
    </location>
</feature>
<feature type="compositionally biased region" description="Polar residues" evidence="1">
    <location>
        <begin position="565"/>
        <end position="580"/>
    </location>
</feature>
<accession>A0ABQ5K745</accession>
<dbReference type="EMBL" id="BQXS01000248">
    <property type="protein sequence ID" value="GKT28345.1"/>
    <property type="molecule type" value="Genomic_DNA"/>
</dbReference>
<sequence>MSFHWHDQITIASEVKTSKTAENMMVIPPTKESKCSLITHESFPVVSPRVGEWKKKIKGNTASKFSSIEYKSHLLDETDDLFPDKVEIDIQKEGYGYGMSSSFSTSSEKFPPSTPHIQSTVISNAKSSFSPISSLQRKKDLSPGLVSWVDSEIKQVRMQYGSIRDETHRSTIESIRYENQMINPLIEKKGGVVVSKIDTSPIVTEEKKASPKLDSMKYHGVIISPLNIKSIPKKRAPVVQPPQMDVSFDTTSRLPPSTFVRVSEPARPGLGSPFASNKASPTVTVHLGRRNPSKYMHLSSSSLASSLRSATVNHGIDLSSKEPKIPKLYKNLVPTEKEREIDEGRRKRAPIQNLPHHEHTPKVLERRLKRETEEYIKQREVKNAGIVQPMGHKVRPFPRRFCLTVEENPDSISTLDDNASPHIREGAIPMKSLFGRSKNAAKNAGIVVEHCLLHTRSQYEGLEITSTPQITRTGVPSLSHMPESALLDEDDLDEAVTPTVMKGIDISTFDDTFIHSVGQLKIEKAEKSGGSGRHEDYSLDSYRHSHTSGAHSDDRRVHIEMQGGTPRTMTIISPRVQNISAGCGGDGRSEEEPVKKSQLASGQDLSSLSSNRRECAQEEFPSLPATPKTSNIGTFGMPENEDVPLEEEESFDKFPSTPMSSYPIAPSRGFRRSLRTTPMSRLYEALGGKKGAKPGESLEREVCSEKGLDIVGKRIDGCMEIVTRRKLIKFPDGKEQWVEVEEARLVKELVEAEKRNLASSGADTLLKW</sequence>
<protein>
    <submittedName>
        <fullName evidence="2">Uncharacterized protein</fullName>
    </submittedName>
</protein>
<feature type="compositionally biased region" description="Polar residues" evidence="1">
    <location>
        <begin position="598"/>
        <end position="610"/>
    </location>
</feature>
<name>A0ABQ5K745_9EUKA</name>
<gene>
    <name evidence="2" type="ORF">ADUPG1_000596</name>
</gene>
<organism evidence="2 3">
    <name type="scientific">Aduncisulcus paluster</name>
    <dbReference type="NCBI Taxonomy" id="2918883"/>
    <lineage>
        <taxon>Eukaryota</taxon>
        <taxon>Metamonada</taxon>
        <taxon>Carpediemonas-like organisms</taxon>
        <taxon>Aduncisulcus</taxon>
    </lineage>
</organism>
<proteinExistence type="predicted"/>
<evidence type="ECO:0000313" key="2">
    <source>
        <dbReference type="EMBL" id="GKT28345.1"/>
    </source>
</evidence>
<feature type="compositionally biased region" description="Basic and acidic residues" evidence="1">
    <location>
        <begin position="525"/>
        <end position="543"/>
    </location>
</feature>
<evidence type="ECO:0000313" key="3">
    <source>
        <dbReference type="Proteomes" id="UP001057375"/>
    </source>
</evidence>
<reference evidence="2" key="1">
    <citation type="submission" date="2022-03" db="EMBL/GenBank/DDBJ databases">
        <title>Draft genome sequence of Aduncisulcus paluster, a free-living microaerophilic Fornicata.</title>
        <authorList>
            <person name="Yuyama I."/>
            <person name="Kume K."/>
            <person name="Tamura T."/>
            <person name="Inagaki Y."/>
            <person name="Hashimoto T."/>
        </authorList>
    </citation>
    <scope>NUCLEOTIDE SEQUENCE</scope>
    <source>
        <strain evidence="2">NY0171</strain>
    </source>
</reference>
<evidence type="ECO:0000256" key="1">
    <source>
        <dbReference type="SAM" id="MobiDB-lite"/>
    </source>
</evidence>
<feature type="region of interest" description="Disordered" evidence="1">
    <location>
        <begin position="525"/>
        <end position="668"/>
    </location>
</feature>
<comment type="caution">
    <text evidence="2">The sequence shown here is derived from an EMBL/GenBank/DDBJ whole genome shotgun (WGS) entry which is preliminary data.</text>
</comment>
<keyword evidence="3" id="KW-1185">Reference proteome</keyword>
<dbReference type="Proteomes" id="UP001057375">
    <property type="component" value="Unassembled WGS sequence"/>
</dbReference>